<comment type="caution">
    <text evidence="10">The sequence shown here is derived from an EMBL/GenBank/DDBJ whole genome shotgun (WGS) entry which is preliminary data.</text>
</comment>
<evidence type="ECO:0000256" key="1">
    <source>
        <dbReference type="ARBA" id="ARBA00004651"/>
    </source>
</evidence>
<accession>A0A368BKR6</accession>
<dbReference type="PANTHER" id="PTHR30487">
    <property type="entry name" value="TYPE 4 PREPILIN-LIKE PROTEINS LEADER PEPTIDE-PROCESSING ENZYME"/>
    <property type="match status" value="1"/>
</dbReference>
<name>A0A368BKR6_9GAMM</name>
<evidence type="ECO:0000256" key="6">
    <source>
        <dbReference type="ARBA" id="ARBA00023136"/>
    </source>
</evidence>
<reference evidence="10 11" key="1">
    <citation type="journal article" date="2018" name="Microbiome">
        <title>Fine metagenomic profile of the Mediterranean stratified and mixed water columns revealed by assembly and recruitment.</title>
        <authorList>
            <person name="Haro-Moreno J.M."/>
            <person name="Lopez-Perez M."/>
            <person name="De La Torre J.R."/>
            <person name="Picazo A."/>
            <person name="Camacho A."/>
            <person name="Rodriguez-Valera F."/>
        </authorList>
    </citation>
    <scope>NUCLEOTIDE SEQUENCE [LARGE SCALE GENOMIC DNA]</scope>
    <source>
        <strain evidence="10">MED-G83</strain>
    </source>
</reference>
<evidence type="ECO:0000313" key="11">
    <source>
        <dbReference type="Proteomes" id="UP000252147"/>
    </source>
</evidence>
<sequence length="244" mass="27976">MDSLYLLHLMLFSLLGASLASWMIYEFDNYGQRYTSVLKRLSVRSKCDYCQEHVSYSNLVPVLSYIFLGGKTSCCSTKLSKKYIIFESFGALIFAVGYLTNTLEISILGFLIIFIIFNDEKYKEIPIWVNLALFSWVITFGYELIENNFLPALYLAFALILLYLFFLKVRRLEGLGLADIILLFSISLYLGFPDFLYLITIASASLLIKIILTQKLREPHAFGSWIAGTFGVFILFQEFYVSAN</sequence>
<feature type="domain" description="Prepilin peptidase A24 N-terminal" evidence="9">
    <location>
        <begin position="15"/>
        <end position="98"/>
    </location>
</feature>
<evidence type="ECO:0000259" key="9">
    <source>
        <dbReference type="Pfam" id="PF06750"/>
    </source>
</evidence>
<comment type="subcellular location">
    <subcellularLocation>
        <location evidence="1">Cell membrane</location>
        <topology evidence="1">Multi-pass membrane protein</topology>
    </subcellularLocation>
</comment>
<dbReference type="EMBL" id="QOPD01000009">
    <property type="protein sequence ID" value="RCL37484.1"/>
    <property type="molecule type" value="Genomic_DNA"/>
</dbReference>
<gene>
    <name evidence="10" type="ORF">DBW97_04705</name>
</gene>
<proteinExistence type="inferred from homology"/>
<dbReference type="InterPro" id="IPR010627">
    <property type="entry name" value="Prepilin_pept_A24_N"/>
</dbReference>
<protein>
    <submittedName>
        <fullName evidence="10">Prepilin peptidase</fullName>
    </submittedName>
</protein>
<feature type="transmembrane region" description="Helical" evidence="7">
    <location>
        <begin position="89"/>
        <end position="115"/>
    </location>
</feature>
<dbReference type="Proteomes" id="UP000252147">
    <property type="component" value="Unassembled WGS sequence"/>
</dbReference>
<dbReference type="GO" id="GO:0006465">
    <property type="term" value="P:signal peptide processing"/>
    <property type="evidence" value="ECO:0007669"/>
    <property type="project" value="TreeGrafter"/>
</dbReference>
<dbReference type="PANTHER" id="PTHR30487:SF0">
    <property type="entry name" value="PREPILIN LEADER PEPTIDASE_N-METHYLTRANSFERASE-RELATED"/>
    <property type="match status" value="1"/>
</dbReference>
<dbReference type="AlphaFoldDB" id="A0A368BKR6"/>
<keyword evidence="5 7" id="KW-1133">Transmembrane helix</keyword>
<evidence type="ECO:0000256" key="2">
    <source>
        <dbReference type="ARBA" id="ARBA00005801"/>
    </source>
</evidence>
<organism evidence="10 11">
    <name type="scientific">SAR86 cluster bacterium</name>
    <dbReference type="NCBI Taxonomy" id="2030880"/>
    <lineage>
        <taxon>Bacteria</taxon>
        <taxon>Pseudomonadati</taxon>
        <taxon>Pseudomonadota</taxon>
        <taxon>Gammaproteobacteria</taxon>
        <taxon>SAR86 cluster</taxon>
    </lineage>
</organism>
<feature type="transmembrane region" description="Helical" evidence="7">
    <location>
        <begin position="224"/>
        <end position="243"/>
    </location>
</feature>
<keyword evidence="3" id="KW-1003">Cell membrane</keyword>
<feature type="domain" description="Prepilin type IV endopeptidase peptidase" evidence="8">
    <location>
        <begin position="108"/>
        <end position="207"/>
    </location>
</feature>
<evidence type="ECO:0000256" key="3">
    <source>
        <dbReference type="ARBA" id="ARBA00022475"/>
    </source>
</evidence>
<evidence type="ECO:0000256" key="5">
    <source>
        <dbReference type="ARBA" id="ARBA00022989"/>
    </source>
</evidence>
<evidence type="ECO:0000256" key="4">
    <source>
        <dbReference type="ARBA" id="ARBA00022692"/>
    </source>
</evidence>
<dbReference type="Pfam" id="PF01478">
    <property type="entry name" value="Peptidase_A24"/>
    <property type="match status" value="1"/>
</dbReference>
<keyword evidence="4 7" id="KW-0812">Transmembrane</keyword>
<evidence type="ECO:0000259" key="8">
    <source>
        <dbReference type="Pfam" id="PF01478"/>
    </source>
</evidence>
<evidence type="ECO:0000256" key="7">
    <source>
        <dbReference type="SAM" id="Phobius"/>
    </source>
</evidence>
<dbReference type="Pfam" id="PF06750">
    <property type="entry name" value="A24_N_bact"/>
    <property type="match status" value="1"/>
</dbReference>
<dbReference type="Gene3D" id="1.20.120.1220">
    <property type="match status" value="1"/>
</dbReference>
<dbReference type="GO" id="GO:0005886">
    <property type="term" value="C:plasma membrane"/>
    <property type="evidence" value="ECO:0007669"/>
    <property type="project" value="UniProtKB-SubCell"/>
</dbReference>
<feature type="transmembrane region" description="Helical" evidence="7">
    <location>
        <begin position="127"/>
        <end position="145"/>
    </location>
</feature>
<evidence type="ECO:0000313" key="10">
    <source>
        <dbReference type="EMBL" id="RCL37484.1"/>
    </source>
</evidence>
<dbReference type="GO" id="GO:0004190">
    <property type="term" value="F:aspartic-type endopeptidase activity"/>
    <property type="evidence" value="ECO:0007669"/>
    <property type="project" value="InterPro"/>
</dbReference>
<dbReference type="InterPro" id="IPR000045">
    <property type="entry name" value="Prepilin_IV_endopep_pep"/>
</dbReference>
<dbReference type="InterPro" id="IPR050882">
    <property type="entry name" value="Prepilin_peptidase/N-MTase"/>
</dbReference>
<keyword evidence="6 7" id="KW-0472">Membrane</keyword>
<feature type="transmembrane region" description="Helical" evidence="7">
    <location>
        <begin position="151"/>
        <end position="167"/>
    </location>
</feature>
<comment type="similarity">
    <text evidence="2">Belongs to the peptidase A24 family.</text>
</comment>